<dbReference type="FunFam" id="3.30.70.270:FF:000001">
    <property type="entry name" value="Diguanylate cyclase domain protein"/>
    <property type="match status" value="1"/>
</dbReference>
<proteinExistence type="predicted"/>
<evidence type="ECO:0000259" key="6">
    <source>
        <dbReference type="PROSITE" id="PS50887"/>
    </source>
</evidence>
<organism evidence="7 8">
    <name type="scientific">Pseudomonas putida</name>
    <name type="common">Arthrobacter siderocapsulatus</name>
    <dbReference type="NCBI Taxonomy" id="303"/>
    <lineage>
        <taxon>Bacteria</taxon>
        <taxon>Pseudomonadati</taxon>
        <taxon>Pseudomonadota</taxon>
        <taxon>Gammaproteobacteria</taxon>
        <taxon>Pseudomonadales</taxon>
        <taxon>Pseudomonadaceae</taxon>
        <taxon>Pseudomonas</taxon>
    </lineage>
</organism>
<keyword evidence="5" id="KW-0175">Coiled coil</keyword>
<dbReference type="PANTHER" id="PTHR45138:SF9">
    <property type="entry name" value="DIGUANYLATE CYCLASE DGCM-RELATED"/>
    <property type="match status" value="1"/>
</dbReference>
<dbReference type="GO" id="GO:0043709">
    <property type="term" value="P:cell adhesion involved in single-species biofilm formation"/>
    <property type="evidence" value="ECO:0007669"/>
    <property type="project" value="TreeGrafter"/>
</dbReference>
<evidence type="ECO:0000256" key="2">
    <source>
        <dbReference type="ARBA" id="ARBA00004533"/>
    </source>
</evidence>
<dbReference type="AlphaFoldDB" id="A0A1L7N5D3"/>
<evidence type="ECO:0000313" key="7">
    <source>
        <dbReference type="EMBL" id="BAW20659.1"/>
    </source>
</evidence>
<dbReference type="NCBIfam" id="TIGR00254">
    <property type="entry name" value="GGDEF"/>
    <property type="match status" value="1"/>
</dbReference>
<dbReference type="InterPro" id="IPR043128">
    <property type="entry name" value="Rev_trsase/Diguanyl_cyclase"/>
</dbReference>
<protein>
    <recommendedName>
        <fullName evidence="3">diguanylate cyclase</fullName>
        <ecNumber evidence="3">2.7.7.65</ecNumber>
    </recommendedName>
</protein>
<dbReference type="InterPro" id="IPR048516">
    <property type="entry name" value="DGCcoil"/>
</dbReference>
<evidence type="ECO:0000256" key="4">
    <source>
        <dbReference type="ARBA" id="ARBA00034247"/>
    </source>
</evidence>
<reference evidence="7 8" key="1">
    <citation type="submission" date="2015-11" db="EMBL/GenBank/DDBJ databases">
        <title>Complete genome sequencing of a biphenyl-degrading bacterium, Pseudomonas putida KF715 (=NBRC110667).</title>
        <authorList>
            <person name="Suenaga H."/>
            <person name="Fujihara N."/>
            <person name="Watanabe T."/>
            <person name="Hirose J."/>
            <person name="Kimura N."/>
            <person name="Yamazoe A."/>
            <person name="Hosoyama A."/>
            <person name="Shimodaira J."/>
            <person name="Furukawa K."/>
        </authorList>
    </citation>
    <scope>NUCLEOTIDE SEQUENCE [LARGE SCALE GENOMIC DNA]</scope>
    <source>
        <strain evidence="7 8">KF715</strain>
    </source>
</reference>
<dbReference type="SMART" id="SM00267">
    <property type="entry name" value="GGDEF"/>
    <property type="match status" value="1"/>
</dbReference>
<dbReference type="RefSeq" id="WP_096425436.1">
    <property type="nucleotide sequence ID" value="NZ_AP015029.1"/>
</dbReference>
<sequence>MTEDAERWKEKYLKSIEQQEKLERRWDARLDLLRRGLVRSTLAAEGSDKVVDACMKEMREVIRSDNMDAGLAGLIPRLEKAVLDSEQRRETRMNQVSDALAALVGQLQGLPLPSDISRPLKKLAKKLDGGVAQSRDLPPLLGELSGLQGLALSALGKQADEARPGFLQRLFGSREDDPQGEPVPVPVPVPVAEAPQAVQASTEAPQRDDVDALQPLSASAAEAIRLPEPDLEVSGPALIETIETSAAQPPQDDAPELGADVSEPLAEAQPAPTLEETFGEDGPYALPYAVEPPYSQVAAHIEKTLIGLLDDLSLPERHKAQALEMRERVARGLNWYELIPVLDDLAVLMLAITDSGQHEFETYLQQLNERLEGFQSHLHEASAGHADNSFAARELDTQLREHVDGLQTSVQGAADVDSLKHILENRLEGLLVTMDEHKHERDRREQELAGRLQGLSERVANMEHEALGYREHLEEQRQKALLDPLTGLPNRAAWSERVEREMVEWQENGGHLAMAILDLDHFKRINDSYGHLAGDKVLKIVADQLRKRLQGRDFIARFGGEEFVLLLPQRSPAAAAQVAEVMRATVEACPFHFKGERVVITTSIGLAAFRSGERADQVLKRADAALYRAKEQGRNLVEQG</sequence>
<dbReference type="GO" id="GO:0052621">
    <property type="term" value="F:diguanylate cyclase activity"/>
    <property type="evidence" value="ECO:0007669"/>
    <property type="project" value="UniProtKB-EC"/>
</dbReference>
<dbReference type="Proteomes" id="UP000218731">
    <property type="component" value="Chromosome 1"/>
</dbReference>
<name>A0A1L7N5D3_PSEPU</name>
<comment type="subcellular location">
    <subcellularLocation>
        <location evidence="2">Cell inner membrane</location>
    </subcellularLocation>
</comment>
<dbReference type="CDD" id="cd01949">
    <property type="entry name" value="GGDEF"/>
    <property type="match status" value="1"/>
</dbReference>
<comment type="catalytic activity">
    <reaction evidence="4">
        <text>2 GTP = 3',3'-c-di-GMP + 2 diphosphate</text>
        <dbReference type="Rhea" id="RHEA:24898"/>
        <dbReference type="ChEBI" id="CHEBI:33019"/>
        <dbReference type="ChEBI" id="CHEBI:37565"/>
        <dbReference type="ChEBI" id="CHEBI:58805"/>
        <dbReference type="EC" id="2.7.7.65"/>
    </reaction>
</comment>
<comment type="cofactor">
    <cofactor evidence="1">
        <name>Mg(2+)</name>
        <dbReference type="ChEBI" id="CHEBI:18420"/>
    </cofactor>
</comment>
<dbReference type="InterPro" id="IPR050469">
    <property type="entry name" value="Diguanylate_Cyclase"/>
</dbReference>
<dbReference type="SUPFAM" id="SSF55073">
    <property type="entry name" value="Nucleotide cyclase"/>
    <property type="match status" value="1"/>
</dbReference>
<evidence type="ECO:0000256" key="3">
    <source>
        <dbReference type="ARBA" id="ARBA00012528"/>
    </source>
</evidence>
<dbReference type="Pfam" id="PF20975">
    <property type="entry name" value="DGCcoil"/>
    <property type="match status" value="1"/>
</dbReference>
<evidence type="ECO:0000256" key="5">
    <source>
        <dbReference type="SAM" id="Coils"/>
    </source>
</evidence>
<accession>A0A1L7N5D3</accession>
<dbReference type="GO" id="GO:0005886">
    <property type="term" value="C:plasma membrane"/>
    <property type="evidence" value="ECO:0007669"/>
    <property type="project" value="UniProtKB-SubCell"/>
</dbReference>
<dbReference type="InterPro" id="IPR000160">
    <property type="entry name" value="GGDEF_dom"/>
</dbReference>
<dbReference type="EC" id="2.7.7.65" evidence="3"/>
<dbReference type="InterPro" id="IPR029787">
    <property type="entry name" value="Nucleotide_cyclase"/>
</dbReference>
<dbReference type="Gene3D" id="3.30.70.270">
    <property type="match status" value="1"/>
</dbReference>
<dbReference type="PROSITE" id="PS50887">
    <property type="entry name" value="GGDEF"/>
    <property type="match status" value="1"/>
</dbReference>
<dbReference type="GO" id="GO:1902201">
    <property type="term" value="P:negative regulation of bacterial-type flagellum-dependent cell motility"/>
    <property type="evidence" value="ECO:0007669"/>
    <property type="project" value="TreeGrafter"/>
</dbReference>
<evidence type="ECO:0000256" key="1">
    <source>
        <dbReference type="ARBA" id="ARBA00001946"/>
    </source>
</evidence>
<evidence type="ECO:0000313" key="8">
    <source>
        <dbReference type="Proteomes" id="UP000218731"/>
    </source>
</evidence>
<feature type="domain" description="GGDEF" evidence="6">
    <location>
        <begin position="510"/>
        <end position="640"/>
    </location>
</feature>
<feature type="coiled-coil region" evidence="5">
    <location>
        <begin position="420"/>
        <end position="479"/>
    </location>
</feature>
<dbReference type="EMBL" id="AP015029">
    <property type="protein sequence ID" value="BAW20659.1"/>
    <property type="molecule type" value="Genomic_DNA"/>
</dbReference>
<gene>
    <name evidence="7" type="ORF">KF715C_ch860</name>
</gene>
<dbReference type="PANTHER" id="PTHR45138">
    <property type="entry name" value="REGULATORY COMPONENTS OF SENSORY TRANSDUCTION SYSTEM"/>
    <property type="match status" value="1"/>
</dbReference>
<dbReference type="Pfam" id="PF00990">
    <property type="entry name" value="GGDEF"/>
    <property type="match status" value="1"/>
</dbReference>